<organism evidence="2 3">
    <name type="scientific">Araneus ventricosus</name>
    <name type="common">Orbweaver spider</name>
    <name type="synonym">Epeira ventricosa</name>
    <dbReference type="NCBI Taxonomy" id="182803"/>
    <lineage>
        <taxon>Eukaryota</taxon>
        <taxon>Metazoa</taxon>
        <taxon>Ecdysozoa</taxon>
        <taxon>Arthropoda</taxon>
        <taxon>Chelicerata</taxon>
        <taxon>Arachnida</taxon>
        <taxon>Araneae</taxon>
        <taxon>Araneomorphae</taxon>
        <taxon>Entelegynae</taxon>
        <taxon>Araneoidea</taxon>
        <taxon>Araneidae</taxon>
        <taxon>Araneus</taxon>
    </lineage>
</organism>
<dbReference type="AlphaFoldDB" id="A0A4Y2KQ93"/>
<dbReference type="EMBL" id="BGPR01004914">
    <property type="protein sequence ID" value="GBN04774.1"/>
    <property type="molecule type" value="Genomic_DNA"/>
</dbReference>
<proteinExistence type="predicted"/>
<evidence type="ECO:0000256" key="1">
    <source>
        <dbReference type="SAM" id="MobiDB-lite"/>
    </source>
</evidence>
<evidence type="ECO:0000313" key="3">
    <source>
        <dbReference type="Proteomes" id="UP000499080"/>
    </source>
</evidence>
<evidence type="ECO:0000313" key="2">
    <source>
        <dbReference type="EMBL" id="GBN04774.1"/>
    </source>
</evidence>
<gene>
    <name evidence="2" type="ORF">AVEN_167846_1</name>
</gene>
<comment type="caution">
    <text evidence="2">The sequence shown here is derived from an EMBL/GenBank/DDBJ whole genome shotgun (WGS) entry which is preliminary data.</text>
</comment>
<sequence>MTGNPLTSQIIYVCTERAETTSYFTSFFHTSSNANSNTSLCIPKSFPMGWANPSQVVVFVDGEVWQGGTHSESLGKGFGMEKSPLGSRRSSGGTL</sequence>
<reference evidence="2 3" key="1">
    <citation type="journal article" date="2019" name="Sci. Rep.">
        <title>Orb-weaving spider Araneus ventricosus genome elucidates the spidroin gene catalogue.</title>
        <authorList>
            <person name="Kono N."/>
            <person name="Nakamura H."/>
            <person name="Ohtoshi R."/>
            <person name="Moran D.A.P."/>
            <person name="Shinohara A."/>
            <person name="Yoshida Y."/>
            <person name="Fujiwara M."/>
            <person name="Mori M."/>
            <person name="Tomita M."/>
            <person name="Arakawa K."/>
        </authorList>
    </citation>
    <scope>NUCLEOTIDE SEQUENCE [LARGE SCALE GENOMIC DNA]</scope>
</reference>
<name>A0A4Y2KQ93_ARAVE</name>
<feature type="region of interest" description="Disordered" evidence="1">
    <location>
        <begin position="70"/>
        <end position="95"/>
    </location>
</feature>
<protein>
    <submittedName>
        <fullName evidence="2">Uncharacterized protein</fullName>
    </submittedName>
</protein>
<keyword evidence="3" id="KW-1185">Reference proteome</keyword>
<accession>A0A4Y2KQ93</accession>
<dbReference type="Proteomes" id="UP000499080">
    <property type="component" value="Unassembled WGS sequence"/>
</dbReference>